<evidence type="ECO:0000313" key="5">
    <source>
        <dbReference type="EMBL" id="MBT1710771.1"/>
    </source>
</evidence>
<reference evidence="5 6" key="1">
    <citation type="submission" date="2021-05" db="EMBL/GenBank/DDBJ databases">
        <title>A Polyphasic approach of four new species of the genus Ohtaekwangia: Ohtaekwangia histidinii sp. nov., Ohtaekwangia cretensis sp. nov., Ohtaekwangia indiensis sp. nov., Ohtaekwangia reichenbachii sp. nov. from diverse environment.</title>
        <authorList>
            <person name="Octaviana S."/>
        </authorList>
    </citation>
    <scope>NUCLEOTIDE SEQUENCE [LARGE SCALE GENOMIC DNA]</scope>
    <source>
        <strain evidence="5 6">PWU5</strain>
    </source>
</reference>
<protein>
    <submittedName>
        <fullName evidence="5">AraC family transcriptional regulator</fullName>
    </submittedName>
</protein>
<feature type="domain" description="HTH araC/xylS-type" evidence="4">
    <location>
        <begin position="185"/>
        <end position="283"/>
    </location>
</feature>
<evidence type="ECO:0000259" key="4">
    <source>
        <dbReference type="PROSITE" id="PS01124"/>
    </source>
</evidence>
<dbReference type="Gene3D" id="1.10.10.60">
    <property type="entry name" value="Homeodomain-like"/>
    <property type="match status" value="2"/>
</dbReference>
<gene>
    <name evidence="5" type="ORF">KK062_21195</name>
</gene>
<dbReference type="Proteomes" id="UP001319080">
    <property type="component" value="Unassembled WGS sequence"/>
</dbReference>
<proteinExistence type="predicted"/>
<dbReference type="GO" id="GO:0043565">
    <property type="term" value="F:sequence-specific DNA binding"/>
    <property type="evidence" value="ECO:0007669"/>
    <property type="project" value="InterPro"/>
</dbReference>
<dbReference type="SMART" id="SM00342">
    <property type="entry name" value="HTH_ARAC"/>
    <property type="match status" value="1"/>
</dbReference>
<dbReference type="PROSITE" id="PS01124">
    <property type="entry name" value="HTH_ARAC_FAMILY_2"/>
    <property type="match status" value="1"/>
</dbReference>
<dbReference type="EMBL" id="JAHESE010000026">
    <property type="protein sequence ID" value="MBT1710771.1"/>
    <property type="molecule type" value="Genomic_DNA"/>
</dbReference>
<dbReference type="AlphaFoldDB" id="A0AAP2GRH7"/>
<dbReference type="PANTHER" id="PTHR43280">
    <property type="entry name" value="ARAC-FAMILY TRANSCRIPTIONAL REGULATOR"/>
    <property type="match status" value="1"/>
</dbReference>
<dbReference type="RefSeq" id="WP_254086347.1">
    <property type="nucleotide sequence ID" value="NZ_JAHESE010000026.1"/>
</dbReference>
<evidence type="ECO:0000256" key="3">
    <source>
        <dbReference type="ARBA" id="ARBA00023163"/>
    </source>
</evidence>
<dbReference type="InterPro" id="IPR009057">
    <property type="entry name" value="Homeodomain-like_sf"/>
</dbReference>
<name>A0AAP2GRH7_9BACT</name>
<accession>A0AAP2GRH7</accession>
<keyword evidence="3" id="KW-0804">Transcription</keyword>
<keyword evidence="2" id="KW-0238">DNA-binding</keyword>
<evidence type="ECO:0000256" key="1">
    <source>
        <dbReference type="ARBA" id="ARBA00023015"/>
    </source>
</evidence>
<evidence type="ECO:0000256" key="2">
    <source>
        <dbReference type="ARBA" id="ARBA00023125"/>
    </source>
</evidence>
<dbReference type="InterPro" id="IPR018060">
    <property type="entry name" value="HTH_AraC"/>
</dbReference>
<dbReference type="GO" id="GO:0003700">
    <property type="term" value="F:DNA-binding transcription factor activity"/>
    <property type="evidence" value="ECO:0007669"/>
    <property type="project" value="InterPro"/>
</dbReference>
<keyword evidence="1" id="KW-0805">Transcription regulation</keyword>
<comment type="caution">
    <text evidence="5">The sequence shown here is derived from an EMBL/GenBank/DDBJ whole genome shotgun (WGS) entry which is preliminary data.</text>
</comment>
<dbReference type="SUPFAM" id="SSF46689">
    <property type="entry name" value="Homeodomain-like"/>
    <property type="match status" value="2"/>
</dbReference>
<dbReference type="InterPro" id="IPR020449">
    <property type="entry name" value="Tscrpt_reg_AraC-type_HTH"/>
</dbReference>
<organism evidence="5 6">
    <name type="scientific">Dawidia cretensis</name>
    <dbReference type="NCBI Taxonomy" id="2782350"/>
    <lineage>
        <taxon>Bacteria</taxon>
        <taxon>Pseudomonadati</taxon>
        <taxon>Bacteroidota</taxon>
        <taxon>Cytophagia</taxon>
        <taxon>Cytophagales</taxon>
        <taxon>Chryseotaleaceae</taxon>
        <taxon>Dawidia</taxon>
    </lineage>
</organism>
<dbReference type="PRINTS" id="PR00032">
    <property type="entry name" value="HTHARAC"/>
</dbReference>
<sequence>MRSFTLTDHPAFSTTALPYFPEHVIFTSKVSDFVIPEHRCHHGLIYSLGGTFSFKLNGLTRTLDENKFLIVNGNSTLRLHVGSAVVQPMMLYFQSRTPALHAGGDAADWNLTERIYPATDVFKERIRLLASLPDSCSSFITMKADAVIRSILVEILSFNQYASEESMKLDVRKASTRQENYKRLAVVREWIEDNFNRTLTLDELASIAAMNHQHFLRLFNKVFHKTPHQYIIDRRIAEAKQLLLDPGMVVADVCLAIGWDSLSTFSQLFKQRTGQTPGDYRKASGGDHILE</sequence>
<dbReference type="Pfam" id="PF12833">
    <property type="entry name" value="HTH_18"/>
    <property type="match status" value="1"/>
</dbReference>
<dbReference type="PANTHER" id="PTHR43280:SF2">
    <property type="entry name" value="HTH-TYPE TRANSCRIPTIONAL REGULATOR EXSA"/>
    <property type="match status" value="1"/>
</dbReference>
<keyword evidence="6" id="KW-1185">Reference proteome</keyword>
<evidence type="ECO:0000313" key="6">
    <source>
        <dbReference type="Proteomes" id="UP001319080"/>
    </source>
</evidence>